<reference evidence="3 4" key="1">
    <citation type="submission" date="2016-10" db="EMBL/GenBank/DDBJ databases">
        <authorList>
            <person name="de Groot N.N."/>
        </authorList>
    </citation>
    <scope>NUCLEOTIDE SEQUENCE [LARGE SCALE GENOMIC DNA]</scope>
    <source>
        <strain evidence="3 4">CGMCC 4.6945</strain>
    </source>
</reference>
<dbReference type="RefSeq" id="WP_090033977.1">
    <property type="nucleotide sequence ID" value="NZ_BONM01000016.1"/>
</dbReference>
<feature type="region of interest" description="Disordered" evidence="1">
    <location>
        <begin position="100"/>
        <end position="134"/>
    </location>
</feature>
<name>A0A1I1A2S8_9CELL</name>
<evidence type="ECO:0000313" key="3">
    <source>
        <dbReference type="EMBL" id="SFB30703.1"/>
    </source>
</evidence>
<gene>
    <name evidence="3" type="ORF">SAMN05421867_113107</name>
</gene>
<evidence type="ECO:0000256" key="1">
    <source>
        <dbReference type="SAM" id="MobiDB-lite"/>
    </source>
</evidence>
<dbReference type="Proteomes" id="UP000199012">
    <property type="component" value="Unassembled WGS sequence"/>
</dbReference>
<evidence type="ECO:0000259" key="2">
    <source>
        <dbReference type="Pfam" id="PF26345"/>
    </source>
</evidence>
<protein>
    <recommendedName>
        <fullName evidence="2">ScoMcrA-like N-terminal head domain-containing protein</fullName>
    </recommendedName>
</protein>
<evidence type="ECO:0000313" key="4">
    <source>
        <dbReference type="Proteomes" id="UP000199012"/>
    </source>
</evidence>
<dbReference type="STRING" id="988821.SAMN05421867_113107"/>
<keyword evidence="4" id="KW-1185">Reference proteome</keyword>
<dbReference type="OrthoDB" id="9802640at2"/>
<sequence length="161" mass="16605">MATFSSLQQQHVLAALAEHARLGADDFASTYGFGAPSGYAVVHEGERYDAVAVLGVAHRYATGRLATPEEVTNGLPTALAILRRRGFEVAEPALAARPAAAVTRSAPARRTAGTRTPGTRTSGTRTAAPSPARRAATERVAAICPTCAMTLPATGICDDCG</sequence>
<proteinExistence type="predicted"/>
<dbReference type="InterPro" id="IPR058807">
    <property type="entry name" value="ScoMcrA_N"/>
</dbReference>
<accession>A0A1I1A2S8</accession>
<feature type="domain" description="ScoMcrA-like N-terminal head" evidence="2">
    <location>
        <begin position="6"/>
        <end position="90"/>
    </location>
</feature>
<dbReference type="EMBL" id="FOKA01000013">
    <property type="protein sequence ID" value="SFB30703.1"/>
    <property type="molecule type" value="Genomic_DNA"/>
</dbReference>
<dbReference type="AlphaFoldDB" id="A0A1I1A2S8"/>
<organism evidence="3 4">
    <name type="scientific">Cellulomonas marina</name>
    <dbReference type="NCBI Taxonomy" id="988821"/>
    <lineage>
        <taxon>Bacteria</taxon>
        <taxon>Bacillati</taxon>
        <taxon>Actinomycetota</taxon>
        <taxon>Actinomycetes</taxon>
        <taxon>Micrococcales</taxon>
        <taxon>Cellulomonadaceae</taxon>
        <taxon>Cellulomonas</taxon>
    </lineage>
</organism>
<dbReference type="Pfam" id="PF26345">
    <property type="entry name" value="ScoMcrA_N"/>
    <property type="match status" value="1"/>
</dbReference>